<proteinExistence type="predicted"/>
<accession>A0A8C5EEW5</accession>
<evidence type="ECO:0000313" key="4">
    <source>
        <dbReference type="Proteomes" id="UP000694680"/>
    </source>
</evidence>
<dbReference type="PROSITE" id="PS50041">
    <property type="entry name" value="C_TYPE_LECTIN_2"/>
    <property type="match status" value="3"/>
</dbReference>
<organism evidence="3 4">
    <name type="scientific">Gouania willdenowi</name>
    <name type="common">Blunt-snouted clingfish</name>
    <name type="synonym">Lepadogaster willdenowi</name>
    <dbReference type="NCBI Taxonomy" id="441366"/>
    <lineage>
        <taxon>Eukaryota</taxon>
        <taxon>Metazoa</taxon>
        <taxon>Chordata</taxon>
        <taxon>Craniata</taxon>
        <taxon>Vertebrata</taxon>
        <taxon>Euteleostomi</taxon>
        <taxon>Actinopterygii</taxon>
        <taxon>Neopterygii</taxon>
        <taxon>Teleostei</taxon>
        <taxon>Neoteleostei</taxon>
        <taxon>Acanthomorphata</taxon>
        <taxon>Ovalentaria</taxon>
        <taxon>Blenniimorphae</taxon>
        <taxon>Blenniiformes</taxon>
        <taxon>Gobiesocoidei</taxon>
        <taxon>Gobiesocidae</taxon>
        <taxon>Gobiesocinae</taxon>
        <taxon>Gouania</taxon>
    </lineage>
</organism>
<reference evidence="3" key="1">
    <citation type="submission" date="2020-06" db="EMBL/GenBank/DDBJ databases">
        <authorList>
            <consortium name="Wellcome Sanger Institute Data Sharing"/>
        </authorList>
    </citation>
    <scope>NUCLEOTIDE SEQUENCE [LARGE SCALE GENOMIC DNA]</scope>
</reference>
<evidence type="ECO:0000313" key="3">
    <source>
        <dbReference type="Ensembl" id="ENSGWIP00000020815.1"/>
    </source>
</evidence>
<dbReference type="InterPro" id="IPR016186">
    <property type="entry name" value="C-type_lectin-like/link_sf"/>
</dbReference>
<dbReference type="PROSITE" id="PS00615">
    <property type="entry name" value="C_TYPE_LECTIN_1"/>
    <property type="match status" value="2"/>
</dbReference>
<reference evidence="3" key="3">
    <citation type="submission" date="2025-09" db="UniProtKB">
        <authorList>
            <consortium name="Ensembl"/>
        </authorList>
    </citation>
    <scope>IDENTIFICATION</scope>
</reference>
<sequence>NCSVSHFLGVWENKPQILCCWDVYVRQYHYVDLELSWTNAQLHCREKFSDLATFSSSDDLSRLPETTFRAAWFGMTDHSKSWKNIFNNDSNSWKWSASGEWSVPSYQNWFPGQPDNDGSAQTCVYVLGGGKWIDGYCEEKKNFVCFNARDYCREHHIDLAMIESQRENEQFLLEKHTPLVWIGMYRVPWRWSDGSTSLFRNWRDGQPNNFNGEQHCGVIKMSHVWDDDNCDNAKPFFCQKSKTFTSSCWSTSFPIPLFLAPVQVRKTKLVSPHLLLFSSGEWSVPSYQNWFPGQPDNDGSAQTCVYVLSGGKWIDGYCEEKKNFVCFNGKN</sequence>
<feature type="domain" description="C-type lectin" evidence="2">
    <location>
        <begin position="147"/>
        <end position="239"/>
    </location>
</feature>
<name>A0A8C5EEW5_GOUWI</name>
<evidence type="ECO:0000256" key="1">
    <source>
        <dbReference type="ARBA" id="ARBA00023157"/>
    </source>
</evidence>
<dbReference type="InterPro" id="IPR018378">
    <property type="entry name" value="C-type_lectin_CS"/>
</dbReference>
<reference evidence="3" key="2">
    <citation type="submission" date="2025-08" db="UniProtKB">
        <authorList>
            <consortium name="Ensembl"/>
        </authorList>
    </citation>
    <scope>IDENTIFICATION</scope>
</reference>
<keyword evidence="1" id="KW-1015">Disulfide bond</keyword>
<dbReference type="SUPFAM" id="SSF56436">
    <property type="entry name" value="C-type lectin-like"/>
    <property type="match status" value="3"/>
</dbReference>
<dbReference type="AlphaFoldDB" id="A0A8C5EEW5"/>
<dbReference type="Proteomes" id="UP000694680">
    <property type="component" value="Chromosome 16"/>
</dbReference>
<feature type="domain" description="C-type lectin" evidence="2">
    <location>
        <begin position="281"/>
        <end position="327"/>
    </location>
</feature>
<dbReference type="SMART" id="SM00034">
    <property type="entry name" value="CLECT"/>
    <property type="match status" value="2"/>
</dbReference>
<keyword evidence="4" id="KW-1185">Reference proteome</keyword>
<feature type="domain" description="C-type lectin" evidence="2">
    <location>
        <begin position="28"/>
        <end position="146"/>
    </location>
</feature>
<dbReference type="Gene3D" id="3.10.100.10">
    <property type="entry name" value="Mannose-Binding Protein A, subunit A"/>
    <property type="match status" value="3"/>
</dbReference>
<dbReference type="PANTHER" id="PTHR45784">
    <property type="entry name" value="C-TYPE LECTIN DOMAIN FAMILY 20 MEMBER A-RELATED"/>
    <property type="match status" value="1"/>
</dbReference>
<dbReference type="PANTHER" id="PTHR45784:SF3">
    <property type="entry name" value="C-TYPE LECTIN DOMAIN FAMILY 4 MEMBER K-LIKE-RELATED"/>
    <property type="match status" value="1"/>
</dbReference>
<dbReference type="InterPro" id="IPR016187">
    <property type="entry name" value="CTDL_fold"/>
</dbReference>
<dbReference type="Ensembl" id="ENSGWIT00000022856.1">
    <property type="protein sequence ID" value="ENSGWIP00000020815.1"/>
    <property type="gene ID" value="ENSGWIG00000011266.1"/>
</dbReference>
<protein>
    <recommendedName>
        <fullName evidence="2">C-type lectin domain-containing protein</fullName>
    </recommendedName>
</protein>
<dbReference type="CDD" id="cd00037">
    <property type="entry name" value="CLECT"/>
    <property type="match status" value="2"/>
</dbReference>
<evidence type="ECO:0000259" key="2">
    <source>
        <dbReference type="PROSITE" id="PS50041"/>
    </source>
</evidence>
<dbReference type="InterPro" id="IPR001304">
    <property type="entry name" value="C-type_lectin-like"/>
</dbReference>
<dbReference type="Pfam" id="PF00059">
    <property type="entry name" value="Lectin_C"/>
    <property type="match status" value="3"/>
</dbReference>